<organism evidence="2">
    <name type="scientific">Mesocestoides corti</name>
    <name type="common">Flatworm</name>
    <dbReference type="NCBI Taxonomy" id="53468"/>
    <lineage>
        <taxon>Eukaryota</taxon>
        <taxon>Metazoa</taxon>
        <taxon>Spiralia</taxon>
        <taxon>Lophotrochozoa</taxon>
        <taxon>Platyhelminthes</taxon>
        <taxon>Cestoda</taxon>
        <taxon>Eucestoda</taxon>
        <taxon>Cyclophyllidea</taxon>
        <taxon>Mesocestoididae</taxon>
        <taxon>Mesocestoides</taxon>
    </lineage>
</organism>
<sequence>MSGCNKGRGWGRHLVPAAIPRTSAPRPSARYACSRYKHKSHGLECPSSGVPGKSCGAVRWVHNLGTKKVSRPGAPQASTTHENKPTTKAVCHQSPSKMFSIASNEGGGERTHHRPLQESSKSDT</sequence>
<dbReference type="AlphaFoldDB" id="A0A5K3G1N2"/>
<proteinExistence type="predicted"/>
<accession>A0A5K3G1N2</accession>
<protein>
    <submittedName>
        <fullName evidence="2">Uncharacterized protein</fullName>
    </submittedName>
</protein>
<name>A0A5K3G1N2_MESCO</name>
<evidence type="ECO:0000256" key="1">
    <source>
        <dbReference type="SAM" id="MobiDB-lite"/>
    </source>
</evidence>
<reference evidence="2" key="1">
    <citation type="submission" date="2019-11" db="UniProtKB">
        <authorList>
            <consortium name="WormBaseParasite"/>
        </authorList>
    </citation>
    <scope>IDENTIFICATION</scope>
</reference>
<feature type="compositionally biased region" description="Polar residues" evidence="1">
    <location>
        <begin position="93"/>
        <end position="103"/>
    </location>
</feature>
<feature type="region of interest" description="Disordered" evidence="1">
    <location>
        <begin position="66"/>
        <end position="124"/>
    </location>
</feature>
<dbReference type="WBParaSite" id="MCU_012037-RA">
    <property type="protein sequence ID" value="MCU_012037-RA"/>
    <property type="gene ID" value="MCU_012037"/>
</dbReference>
<evidence type="ECO:0000313" key="2">
    <source>
        <dbReference type="WBParaSite" id="MCU_012037-RA"/>
    </source>
</evidence>